<evidence type="ECO:0000256" key="13">
    <source>
        <dbReference type="ARBA" id="ARBA00042859"/>
    </source>
</evidence>
<feature type="transmembrane region" description="Helical" evidence="14">
    <location>
        <begin position="432"/>
        <end position="455"/>
    </location>
</feature>
<accession>A0A1I1DNZ3</accession>
<dbReference type="Proteomes" id="UP000240042">
    <property type="component" value="Unassembled WGS sequence"/>
</dbReference>
<feature type="transmembrane region" description="Helical" evidence="14">
    <location>
        <begin position="238"/>
        <end position="256"/>
    </location>
</feature>
<comment type="subcellular location">
    <subcellularLocation>
        <location evidence="1">Cell membrane</location>
        <topology evidence="1">Multi-pass membrane protein</topology>
    </subcellularLocation>
</comment>
<reference evidence="16" key="1">
    <citation type="submission" date="2016-10" db="EMBL/GenBank/DDBJ databases">
        <authorList>
            <person name="Varghese N."/>
            <person name="Submissions S."/>
        </authorList>
    </citation>
    <scope>NUCLEOTIDE SEQUENCE [LARGE SCALE GENOMIC DNA]</scope>
    <source>
        <strain evidence="16">ATCC 43811</strain>
    </source>
</reference>
<keyword evidence="9 14" id="KW-0472">Membrane</keyword>
<dbReference type="PANTHER" id="PTHR33843:SF4">
    <property type="entry name" value="ASCORBATE-SPECIFIC PTS SYSTEM EIIC COMPONENT"/>
    <property type="match status" value="1"/>
</dbReference>
<evidence type="ECO:0000256" key="4">
    <source>
        <dbReference type="ARBA" id="ARBA00022475"/>
    </source>
</evidence>
<feature type="transmembrane region" description="Helical" evidence="14">
    <location>
        <begin position="268"/>
        <end position="291"/>
    </location>
</feature>
<feature type="transmembrane region" description="Helical" evidence="14">
    <location>
        <begin position="130"/>
        <end position="152"/>
    </location>
</feature>
<organism evidence="15 16">
    <name type="scientific">Brevinema andersonii</name>
    <dbReference type="NCBI Taxonomy" id="34097"/>
    <lineage>
        <taxon>Bacteria</taxon>
        <taxon>Pseudomonadati</taxon>
        <taxon>Spirochaetota</taxon>
        <taxon>Spirochaetia</taxon>
        <taxon>Brevinematales</taxon>
        <taxon>Brevinemataceae</taxon>
        <taxon>Brevinema</taxon>
    </lineage>
</organism>
<dbReference type="STRING" id="34097.SAMN02745150_00685"/>
<feature type="transmembrane region" description="Helical" evidence="14">
    <location>
        <begin position="336"/>
        <end position="357"/>
    </location>
</feature>
<evidence type="ECO:0000313" key="16">
    <source>
        <dbReference type="Proteomes" id="UP000240042"/>
    </source>
</evidence>
<dbReference type="NCBIfam" id="NF006923">
    <property type="entry name" value="PRK09410.2-1"/>
    <property type="match status" value="1"/>
</dbReference>
<dbReference type="RefSeq" id="WP_092318649.1">
    <property type="nucleotide sequence ID" value="NZ_FOKY01000003.1"/>
</dbReference>
<evidence type="ECO:0000256" key="11">
    <source>
        <dbReference type="ARBA" id="ARBA00038218"/>
    </source>
</evidence>
<keyword evidence="4" id="KW-1003">Cell membrane</keyword>
<comment type="similarity">
    <text evidence="11">Belongs to the UlaA family.</text>
</comment>
<evidence type="ECO:0000256" key="10">
    <source>
        <dbReference type="ARBA" id="ARBA00037387"/>
    </source>
</evidence>
<keyword evidence="3" id="KW-0813">Transport</keyword>
<gene>
    <name evidence="15" type="ORF">SAMN02745150_00685</name>
</gene>
<dbReference type="PANTHER" id="PTHR33843">
    <property type="entry name" value="ASCORBATE-SPECIFIC PTS SYSTEM EIIC COMPONENT"/>
    <property type="match status" value="1"/>
</dbReference>
<sequence>MNIILNIFSFFTNNILTKPEFFIGLIVLIGYILLDKPWYESLSGFIKATVGYMILNVGAGGLVVTFRPILAGLNDRFNLNAAVIDPYFGLNAVNAALESVGVVTSYTLIALLFGFFWNIFLVAMRKYTKLRVLFVTGHIMVQQATTITWLVFFAAPSLRNTTGAALVGLLVGTYWAVFSNLTVEPTENLTDNAGFALGHQQMLAVWVTDRIAAKMGNPEKNLENIKLPGWLHIFNDSIVSSSIIMVLFFGVIMSILGEDYMRQLDKNFANTVSFPIYILSKSLLFAVYLHILREGVRMFVAEMTESFHGISSKLLPGVMPGVDCAATYGFTTPNTILWGFILGASGQFIAIAGLLIFKSPIMIIPGFVPLFFDNATIAVYANKRGGIRAATLLPLFTGIFQVLGGAFCAWYFELYKYGGWHGNIDFSTLWLVAGIFIKVAPIAGSVTLILLMLIIPQIQYKIYKNTYWKHGE</sequence>
<dbReference type="Pfam" id="PF03611">
    <property type="entry name" value="EIIC-GAT"/>
    <property type="match status" value="1"/>
</dbReference>
<name>A0A1I1DNZ3_BREAD</name>
<dbReference type="GO" id="GO:0009401">
    <property type="term" value="P:phosphoenolpyruvate-dependent sugar phosphotransferase system"/>
    <property type="evidence" value="ECO:0007669"/>
    <property type="project" value="UniProtKB-KW"/>
</dbReference>
<feature type="transmembrane region" description="Helical" evidence="14">
    <location>
        <begin position="45"/>
        <end position="65"/>
    </location>
</feature>
<evidence type="ECO:0000256" key="8">
    <source>
        <dbReference type="ARBA" id="ARBA00022989"/>
    </source>
</evidence>
<proteinExistence type="inferred from homology"/>
<dbReference type="InterPro" id="IPR051562">
    <property type="entry name" value="Ascorbate-PTS_EIIC"/>
</dbReference>
<keyword evidence="5" id="KW-0762">Sugar transport</keyword>
<evidence type="ECO:0000313" key="15">
    <source>
        <dbReference type="EMBL" id="SFB76685.1"/>
    </source>
</evidence>
<evidence type="ECO:0000256" key="5">
    <source>
        <dbReference type="ARBA" id="ARBA00022597"/>
    </source>
</evidence>
<feature type="transmembrane region" description="Helical" evidence="14">
    <location>
        <begin position="103"/>
        <end position="123"/>
    </location>
</feature>
<evidence type="ECO:0000256" key="14">
    <source>
        <dbReference type="SAM" id="Phobius"/>
    </source>
</evidence>
<dbReference type="AlphaFoldDB" id="A0A1I1DNZ3"/>
<evidence type="ECO:0000256" key="12">
    <source>
        <dbReference type="ARBA" id="ARBA00039702"/>
    </source>
</evidence>
<evidence type="ECO:0000256" key="6">
    <source>
        <dbReference type="ARBA" id="ARBA00022683"/>
    </source>
</evidence>
<keyword evidence="7 14" id="KW-0812">Transmembrane</keyword>
<dbReference type="OrthoDB" id="9796178at2"/>
<protein>
    <recommendedName>
        <fullName evidence="12">Ascorbate-specific PTS system EIIC component</fullName>
    </recommendedName>
    <alternativeName>
        <fullName evidence="13">Ascorbate-specific permease IIC component UlaA</fullName>
    </alternativeName>
</protein>
<dbReference type="InterPro" id="IPR004703">
    <property type="entry name" value="PTS_sugar-sp_permease"/>
</dbReference>
<keyword evidence="16" id="KW-1185">Reference proteome</keyword>
<dbReference type="EMBL" id="FOKY01000003">
    <property type="protein sequence ID" value="SFB76685.1"/>
    <property type="molecule type" value="Genomic_DNA"/>
</dbReference>
<evidence type="ECO:0000256" key="1">
    <source>
        <dbReference type="ARBA" id="ARBA00004651"/>
    </source>
</evidence>
<dbReference type="GO" id="GO:0005886">
    <property type="term" value="C:plasma membrane"/>
    <property type="evidence" value="ECO:0007669"/>
    <property type="project" value="UniProtKB-SubCell"/>
</dbReference>
<feature type="transmembrane region" description="Helical" evidence="14">
    <location>
        <begin position="21"/>
        <end position="39"/>
    </location>
</feature>
<keyword evidence="6" id="KW-0598">Phosphotransferase system</keyword>
<comment type="function">
    <text evidence="10">The phosphoenolpyruvate-dependent sugar phosphotransferase system (sugar PTS), a major carbohydrate active transport system, catalyzes the phosphorylation of incoming sugar substrates concomitantly with their translocation across the cell membrane. The enzyme II UlaABC PTS system is involved in ascorbate transport.</text>
</comment>
<evidence type="ECO:0000256" key="3">
    <source>
        <dbReference type="ARBA" id="ARBA00022448"/>
    </source>
</evidence>
<evidence type="ECO:0000256" key="7">
    <source>
        <dbReference type="ARBA" id="ARBA00022692"/>
    </source>
</evidence>
<comment type="subunit">
    <text evidence="2">Homodimer.</text>
</comment>
<feature type="transmembrane region" description="Helical" evidence="14">
    <location>
        <begin position="392"/>
        <end position="412"/>
    </location>
</feature>
<evidence type="ECO:0000256" key="2">
    <source>
        <dbReference type="ARBA" id="ARBA00011738"/>
    </source>
</evidence>
<keyword evidence="8 14" id="KW-1133">Transmembrane helix</keyword>
<evidence type="ECO:0000256" key="9">
    <source>
        <dbReference type="ARBA" id="ARBA00023136"/>
    </source>
</evidence>